<keyword evidence="6" id="KW-0406">Ion transport</keyword>
<dbReference type="InterPro" id="IPR006153">
    <property type="entry name" value="Cation/H_exchanger_TM"/>
</dbReference>
<organism evidence="10 11">
    <name type="scientific">Neorhizobium alkalisoli</name>
    <dbReference type="NCBI Taxonomy" id="528178"/>
    <lineage>
        <taxon>Bacteria</taxon>
        <taxon>Pseudomonadati</taxon>
        <taxon>Pseudomonadota</taxon>
        <taxon>Alphaproteobacteria</taxon>
        <taxon>Hyphomicrobiales</taxon>
        <taxon>Rhizobiaceae</taxon>
        <taxon>Rhizobium/Agrobacterium group</taxon>
        <taxon>Neorhizobium</taxon>
    </lineage>
</organism>
<dbReference type="OrthoDB" id="9810860at2"/>
<dbReference type="EMBL" id="VIWP01000017">
    <property type="protein sequence ID" value="TWF43983.1"/>
    <property type="molecule type" value="Genomic_DNA"/>
</dbReference>
<keyword evidence="5 8" id="KW-1133">Transmembrane helix</keyword>
<dbReference type="AlphaFoldDB" id="A0A561Q0V2"/>
<keyword evidence="7 8" id="KW-0472">Membrane</keyword>
<feature type="transmembrane region" description="Helical" evidence="8">
    <location>
        <begin position="291"/>
        <end position="311"/>
    </location>
</feature>
<evidence type="ECO:0000256" key="7">
    <source>
        <dbReference type="ARBA" id="ARBA00023136"/>
    </source>
</evidence>
<accession>A0A561Q0V2</accession>
<feature type="transmembrane region" description="Helical" evidence="8">
    <location>
        <begin position="94"/>
        <end position="117"/>
    </location>
</feature>
<keyword evidence="4 8" id="KW-0812">Transmembrane</keyword>
<feature type="transmembrane region" description="Helical" evidence="8">
    <location>
        <begin position="232"/>
        <end position="249"/>
    </location>
</feature>
<comment type="subcellular location">
    <subcellularLocation>
        <location evidence="1">Cell membrane</location>
        <topology evidence="1">Multi-pass membrane protein</topology>
    </subcellularLocation>
</comment>
<keyword evidence="3" id="KW-0050">Antiport</keyword>
<dbReference type="PANTHER" id="PTHR32507:SF8">
    <property type="entry name" value="CNH1P"/>
    <property type="match status" value="1"/>
</dbReference>
<reference evidence="10 11" key="1">
    <citation type="submission" date="2019-06" db="EMBL/GenBank/DDBJ databases">
        <title>Sorghum-associated microbial communities from plants grown in Nebraska, USA.</title>
        <authorList>
            <person name="Schachtman D."/>
        </authorList>
    </citation>
    <scope>NUCLEOTIDE SEQUENCE [LARGE SCALE GENOMIC DNA]</scope>
    <source>
        <strain evidence="10 11">1225</strain>
    </source>
</reference>
<dbReference type="Proteomes" id="UP000320653">
    <property type="component" value="Unassembled WGS sequence"/>
</dbReference>
<feature type="transmembrane region" description="Helical" evidence="8">
    <location>
        <begin position="6"/>
        <end position="23"/>
    </location>
</feature>
<evidence type="ECO:0000256" key="3">
    <source>
        <dbReference type="ARBA" id="ARBA00022449"/>
    </source>
</evidence>
<evidence type="ECO:0000256" key="5">
    <source>
        <dbReference type="ARBA" id="ARBA00022989"/>
    </source>
</evidence>
<proteinExistence type="predicted"/>
<evidence type="ECO:0000256" key="1">
    <source>
        <dbReference type="ARBA" id="ARBA00004651"/>
    </source>
</evidence>
<evidence type="ECO:0000256" key="6">
    <source>
        <dbReference type="ARBA" id="ARBA00023065"/>
    </source>
</evidence>
<keyword evidence="11" id="KW-1185">Reference proteome</keyword>
<protein>
    <submittedName>
        <fullName evidence="10">Sodium/proton antiporter (CPA1 family)</fullName>
    </submittedName>
</protein>
<name>A0A561Q0V2_9HYPH</name>
<dbReference type="GO" id="GO:0015297">
    <property type="term" value="F:antiporter activity"/>
    <property type="evidence" value="ECO:0007669"/>
    <property type="project" value="UniProtKB-KW"/>
</dbReference>
<dbReference type="RefSeq" id="WP_145643517.1">
    <property type="nucleotide sequence ID" value="NZ_VIWP01000017.1"/>
</dbReference>
<feature type="transmembrane region" description="Helical" evidence="8">
    <location>
        <begin position="30"/>
        <end position="48"/>
    </location>
</feature>
<dbReference type="GO" id="GO:1902600">
    <property type="term" value="P:proton transmembrane transport"/>
    <property type="evidence" value="ECO:0007669"/>
    <property type="project" value="InterPro"/>
</dbReference>
<keyword evidence="2" id="KW-0813">Transport</keyword>
<evidence type="ECO:0000259" key="9">
    <source>
        <dbReference type="Pfam" id="PF00999"/>
    </source>
</evidence>
<feature type="domain" description="Cation/H+ exchanger transmembrane" evidence="9">
    <location>
        <begin position="14"/>
        <end position="404"/>
    </location>
</feature>
<feature type="transmembrane region" description="Helical" evidence="8">
    <location>
        <begin position="348"/>
        <end position="366"/>
    </location>
</feature>
<sequence length="422" mass="45470">MNSYVITLFIFGVVVLLTAWLPMALRRLPLSLPICCVGIGMLLAWSPFTPLPHMNPLQNGGIAEHLTEFVVIVALMGAGLKIDRPLGLRQWATTWRLLGIAMPISIGIIALLGWSLLGLGAASALLLGAALAPTDPVLASDIQVGPPQTGEEDDIRFALTSEAGLNDGLSFPFVLAAIAIANKGNDISGWIGHWFFVDVAWKLVAGVGMGWIVGQILGYLTFKVPQVGRIARTGDGLAALGFTCIAYGATELVHGYGFVAVFVTALTLRSVERESAYHGQLHDFGEQIERLLTMVLLVCFGSVLAEGTLLAHADWRIIAVAIIVLAIIRPLAAWTSLIGCPRPQAEKIIVSVFGIRGIGSIYYLAYASTRATFESAEVVWSTVFIIILMSIILHGIAVTPVMRWIDRERDVDATRPRVAARR</sequence>
<comment type="caution">
    <text evidence="10">The sequence shown here is derived from an EMBL/GenBank/DDBJ whole genome shotgun (WGS) entry which is preliminary data.</text>
</comment>
<feature type="transmembrane region" description="Helical" evidence="8">
    <location>
        <begin position="378"/>
        <end position="399"/>
    </location>
</feature>
<evidence type="ECO:0000256" key="2">
    <source>
        <dbReference type="ARBA" id="ARBA00022448"/>
    </source>
</evidence>
<feature type="transmembrane region" description="Helical" evidence="8">
    <location>
        <begin position="199"/>
        <end position="220"/>
    </location>
</feature>
<feature type="transmembrane region" description="Helical" evidence="8">
    <location>
        <begin position="317"/>
        <end position="336"/>
    </location>
</feature>
<dbReference type="Pfam" id="PF00999">
    <property type="entry name" value="Na_H_Exchanger"/>
    <property type="match status" value="1"/>
</dbReference>
<evidence type="ECO:0000256" key="8">
    <source>
        <dbReference type="SAM" id="Phobius"/>
    </source>
</evidence>
<evidence type="ECO:0000256" key="4">
    <source>
        <dbReference type="ARBA" id="ARBA00022692"/>
    </source>
</evidence>
<gene>
    <name evidence="10" type="ORF">FHW37_11771</name>
</gene>
<feature type="transmembrane region" description="Helical" evidence="8">
    <location>
        <begin position="60"/>
        <end position="82"/>
    </location>
</feature>
<evidence type="ECO:0000313" key="11">
    <source>
        <dbReference type="Proteomes" id="UP000320653"/>
    </source>
</evidence>
<evidence type="ECO:0000313" key="10">
    <source>
        <dbReference type="EMBL" id="TWF43983.1"/>
    </source>
</evidence>
<dbReference type="PANTHER" id="PTHR32507">
    <property type="entry name" value="NA(+)/H(+) ANTIPORTER 1"/>
    <property type="match status" value="1"/>
</dbReference>
<dbReference type="GO" id="GO:0005886">
    <property type="term" value="C:plasma membrane"/>
    <property type="evidence" value="ECO:0007669"/>
    <property type="project" value="UniProtKB-SubCell"/>
</dbReference>